<dbReference type="EMBL" id="MU167227">
    <property type="protein sequence ID" value="KAG0149526.1"/>
    <property type="molecule type" value="Genomic_DNA"/>
</dbReference>
<proteinExistence type="predicted"/>
<keyword evidence="2" id="KW-1185">Reference proteome</keyword>
<gene>
    <name evidence="1" type="ORF">CROQUDRAFT_321537</name>
</gene>
<name>A0A9P6TEG9_9BASI</name>
<protein>
    <submittedName>
        <fullName evidence="1">Uncharacterized protein</fullName>
    </submittedName>
</protein>
<evidence type="ECO:0000313" key="2">
    <source>
        <dbReference type="Proteomes" id="UP000886653"/>
    </source>
</evidence>
<accession>A0A9P6TEG9</accession>
<dbReference type="AlphaFoldDB" id="A0A9P6TEG9"/>
<reference evidence="1" key="1">
    <citation type="submission" date="2013-11" db="EMBL/GenBank/DDBJ databases">
        <title>Genome sequence of the fusiform rust pathogen reveals effectors for host alternation and coevolution with pine.</title>
        <authorList>
            <consortium name="DOE Joint Genome Institute"/>
            <person name="Smith K."/>
            <person name="Pendleton A."/>
            <person name="Kubisiak T."/>
            <person name="Anderson C."/>
            <person name="Salamov A."/>
            <person name="Aerts A."/>
            <person name="Riley R."/>
            <person name="Clum A."/>
            <person name="Lindquist E."/>
            <person name="Ence D."/>
            <person name="Campbell M."/>
            <person name="Kronenberg Z."/>
            <person name="Feau N."/>
            <person name="Dhillon B."/>
            <person name="Hamelin R."/>
            <person name="Burleigh J."/>
            <person name="Smith J."/>
            <person name="Yandell M."/>
            <person name="Nelson C."/>
            <person name="Grigoriev I."/>
            <person name="Davis J."/>
        </authorList>
    </citation>
    <scope>NUCLEOTIDE SEQUENCE</scope>
    <source>
        <strain evidence="1">G11</strain>
    </source>
</reference>
<comment type="caution">
    <text evidence="1">The sequence shown here is derived from an EMBL/GenBank/DDBJ whole genome shotgun (WGS) entry which is preliminary data.</text>
</comment>
<dbReference type="Proteomes" id="UP000886653">
    <property type="component" value="Unassembled WGS sequence"/>
</dbReference>
<organism evidence="1 2">
    <name type="scientific">Cronartium quercuum f. sp. fusiforme G11</name>
    <dbReference type="NCBI Taxonomy" id="708437"/>
    <lineage>
        <taxon>Eukaryota</taxon>
        <taxon>Fungi</taxon>
        <taxon>Dikarya</taxon>
        <taxon>Basidiomycota</taxon>
        <taxon>Pucciniomycotina</taxon>
        <taxon>Pucciniomycetes</taxon>
        <taxon>Pucciniales</taxon>
        <taxon>Coleosporiaceae</taxon>
        <taxon>Cronartium</taxon>
    </lineage>
</organism>
<sequence>MRIMMSAHECQYDCEPCSDTQAYSAHLSAHGALGEKKRKLLCIKGRLMCWLWVKNENNQRTKKVLRLLSSTSHLDTVKGYEG</sequence>
<evidence type="ECO:0000313" key="1">
    <source>
        <dbReference type="EMBL" id="KAG0149526.1"/>
    </source>
</evidence>